<proteinExistence type="predicted"/>
<organism evidence="1">
    <name type="scientific">Marseillevirus LCMAC102</name>
    <dbReference type="NCBI Taxonomy" id="2506603"/>
    <lineage>
        <taxon>Viruses</taxon>
        <taxon>Varidnaviria</taxon>
        <taxon>Bamfordvirae</taxon>
        <taxon>Nucleocytoviricota</taxon>
        <taxon>Megaviricetes</taxon>
        <taxon>Pimascovirales</taxon>
        <taxon>Pimascovirales incertae sedis</taxon>
        <taxon>Marseilleviridae</taxon>
    </lineage>
</organism>
<gene>
    <name evidence="1" type="ORF">LCMAC102_03310</name>
</gene>
<name>A0A481YVL4_9VIRU</name>
<accession>A0A481YVL4</accession>
<sequence>MPNATIPLGYLDEDNIRFVQDKIKQVLKREFKQDILFDRGSIIRLMERAILDRIEPVPKMNQRAVMYGTNEFRVHQLEVDKHLRFEAHYVESQRLYDPTVEVSRYDPQKVKLANRLGYPAVGGTTRFYFT</sequence>
<evidence type="ECO:0000313" key="1">
    <source>
        <dbReference type="EMBL" id="QBK86536.1"/>
    </source>
</evidence>
<dbReference type="EMBL" id="MK500334">
    <property type="protein sequence ID" value="QBK86536.1"/>
    <property type="molecule type" value="Genomic_DNA"/>
</dbReference>
<reference evidence="1" key="1">
    <citation type="journal article" date="2019" name="MBio">
        <title>Virus Genomes from Deep Sea Sediments Expand the Ocean Megavirome and Support Independent Origins of Viral Gigantism.</title>
        <authorList>
            <person name="Backstrom D."/>
            <person name="Yutin N."/>
            <person name="Jorgensen S.L."/>
            <person name="Dharamshi J."/>
            <person name="Homa F."/>
            <person name="Zaremba-Niedwiedzka K."/>
            <person name="Spang A."/>
            <person name="Wolf Y.I."/>
            <person name="Koonin E.V."/>
            <person name="Ettema T.J."/>
        </authorList>
    </citation>
    <scope>NUCLEOTIDE SEQUENCE</scope>
</reference>
<protein>
    <submittedName>
        <fullName evidence="1">Uncharacterized protein</fullName>
    </submittedName>
</protein>